<dbReference type="GO" id="GO:0005737">
    <property type="term" value="C:cytoplasm"/>
    <property type="evidence" value="ECO:0007669"/>
    <property type="project" value="TreeGrafter"/>
</dbReference>
<dbReference type="Gene3D" id="1.10.220.10">
    <property type="entry name" value="Annexin"/>
    <property type="match status" value="3"/>
</dbReference>
<organism evidence="5 6">
    <name type="scientific">Laodelphax striatellus</name>
    <name type="common">Small brown planthopper</name>
    <name type="synonym">Delphax striatella</name>
    <dbReference type="NCBI Taxonomy" id="195883"/>
    <lineage>
        <taxon>Eukaryota</taxon>
        <taxon>Metazoa</taxon>
        <taxon>Ecdysozoa</taxon>
        <taxon>Arthropoda</taxon>
        <taxon>Hexapoda</taxon>
        <taxon>Insecta</taxon>
        <taxon>Pterygota</taxon>
        <taxon>Neoptera</taxon>
        <taxon>Paraneoptera</taxon>
        <taxon>Hemiptera</taxon>
        <taxon>Auchenorrhyncha</taxon>
        <taxon>Fulgoroidea</taxon>
        <taxon>Delphacidae</taxon>
        <taxon>Criomorphinae</taxon>
        <taxon>Laodelphax</taxon>
    </lineage>
</organism>
<dbReference type="AlphaFoldDB" id="A0A482XQZ2"/>
<keyword evidence="2" id="KW-0677">Repeat</keyword>
<dbReference type="PANTHER" id="PTHR10502">
    <property type="entry name" value="ANNEXIN"/>
    <property type="match status" value="1"/>
</dbReference>
<dbReference type="GO" id="GO:0005509">
    <property type="term" value="F:calcium ion binding"/>
    <property type="evidence" value="ECO:0007669"/>
    <property type="project" value="InterPro"/>
</dbReference>
<dbReference type="GO" id="GO:0005544">
    <property type="term" value="F:calcium-dependent phospholipid binding"/>
    <property type="evidence" value="ECO:0007669"/>
    <property type="project" value="InterPro"/>
</dbReference>
<dbReference type="Pfam" id="PF00191">
    <property type="entry name" value="Annexin"/>
    <property type="match status" value="1"/>
</dbReference>
<dbReference type="SMR" id="A0A482XQZ2"/>
<dbReference type="GO" id="GO:0005634">
    <property type="term" value="C:nucleus"/>
    <property type="evidence" value="ECO:0007669"/>
    <property type="project" value="TreeGrafter"/>
</dbReference>
<evidence type="ECO:0000256" key="3">
    <source>
        <dbReference type="ARBA" id="ARBA00023216"/>
    </source>
</evidence>
<reference evidence="5 6" key="1">
    <citation type="journal article" date="2017" name="Gigascience">
        <title>Genome sequence of the small brown planthopper, Laodelphax striatellus.</title>
        <authorList>
            <person name="Zhu J."/>
            <person name="Jiang F."/>
            <person name="Wang X."/>
            <person name="Yang P."/>
            <person name="Bao Y."/>
            <person name="Zhao W."/>
            <person name="Wang W."/>
            <person name="Lu H."/>
            <person name="Wang Q."/>
            <person name="Cui N."/>
            <person name="Li J."/>
            <person name="Chen X."/>
            <person name="Luo L."/>
            <person name="Yu J."/>
            <person name="Kang L."/>
            <person name="Cui F."/>
        </authorList>
    </citation>
    <scope>NUCLEOTIDE SEQUENCE [LARGE SCALE GENOMIC DNA]</scope>
    <source>
        <strain evidence="5">Lst14</strain>
    </source>
</reference>
<dbReference type="InterPro" id="IPR037104">
    <property type="entry name" value="Annexin_sf"/>
</dbReference>
<keyword evidence="6" id="KW-1185">Reference proteome</keyword>
<accession>A0A482XQZ2</accession>
<dbReference type="PANTHER" id="PTHR10502:SF175">
    <property type="entry name" value="ANNEXIN A13"/>
    <property type="match status" value="1"/>
</dbReference>
<feature type="signal peptide" evidence="4">
    <location>
        <begin position="1"/>
        <end position="21"/>
    </location>
</feature>
<keyword evidence="3" id="KW-0041">Annexin</keyword>
<dbReference type="Proteomes" id="UP000291343">
    <property type="component" value="Unassembled WGS sequence"/>
</dbReference>
<dbReference type="GO" id="GO:0005886">
    <property type="term" value="C:plasma membrane"/>
    <property type="evidence" value="ECO:0007669"/>
    <property type="project" value="TreeGrafter"/>
</dbReference>
<dbReference type="InParanoid" id="A0A482XQZ2"/>
<name>A0A482XQZ2_LAOST</name>
<evidence type="ECO:0000256" key="2">
    <source>
        <dbReference type="ARBA" id="ARBA00022737"/>
    </source>
</evidence>
<dbReference type="OrthoDB" id="37886at2759"/>
<dbReference type="GO" id="GO:0012506">
    <property type="term" value="C:vesicle membrane"/>
    <property type="evidence" value="ECO:0007669"/>
    <property type="project" value="TreeGrafter"/>
</dbReference>
<keyword evidence="4" id="KW-0732">Signal</keyword>
<evidence type="ECO:0000313" key="6">
    <source>
        <dbReference type="Proteomes" id="UP000291343"/>
    </source>
</evidence>
<comment type="similarity">
    <text evidence="1">Belongs to the annexin family.</text>
</comment>
<sequence length="353" mass="40592">MNVSLLLAFCLISSLICCSWAEDGHDFTIQEKPCDPAADAENLKNFLQSQKSKDLLQLLTGRTNKQRQDIKKSYKAKFNQKLSSNLVEYFQNRTEMRLMMFVARLMYTNESILARNILFSLDVAHSDAFKKDWGYMSIIITTNGAQLKAIVDEYQRIFKRALKDDLNAKMRKESGKKFLASIIDAGVENGRPANGVQADQIEKYYDAVPTKGNNCAFDKNKDLYHLMTGFSFEHLKKFITNYKNDKGKEVIDQIDDHCGDGEVKEAYLRIIRFATDPYTYYATDLHDGFNDDKEHVLDGVDRILITRSEIDLRNVNKAYEAKFDHDIKHSIKYHYKEKLAGYGDALSMIMKGN</sequence>
<feature type="chain" id="PRO_5019812894" description="Annexin" evidence="4">
    <location>
        <begin position="22"/>
        <end position="353"/>
    </location>
</feature>
<dbReference type="SUPFAM" id="SSF47874">
    <property type="entry name" value="Annexin"/>
    <property type="match status" value="1"/>
</dbReference>
<evidence type="ECO:0000256" key="4">
    <source>
        <dbReference type="SAM" id="SignalP"/>
    </source>
</evidence>
<dbReference type="InterPro" id="IPR018502">
    <property type="entry name" value="Annexin_repeat"/>
</dbReference>
<protein>
    <recommendedName>
        <fullName evidence="7">Annexin</fullName>
    </recommendedName>
</protein>
<comment type="caution">
    <text evidence="5">The sequence shown here is derived from an EMBL/GenBank/DDBJ whole genome shotgun (WGS) entry which is preliminary data.</text>
</comment>
<dbReference type="EMBL" id="QKKF02003003">
    <property type="protein sequence ID" value="RZF47879.1"/>
    <property type="molecule type" value="Genomic_DNA"/>
</dbReference>
<proteinExistence type="inferred from homology"/>
<evidence type="ECO:0000256" key="1">
    <source>
        <dbReference type="ARBA" id="ARBA00007831"/>
    </source>
</evidence>
<evidence type="ECO:0008006" key="7">
    <source>
        <dbReference type="Google" id="ProtNLM"/>
    </source>
</evidence>
<dbReference type="GO" id="GO:0001786">
    <property type="term" value="F:phosphatidylserine binding"/>
    <property type="evidence" value="ECO:0007669"/>
    <property type="project" value="TreeGrafter"/>
</dbReference>
<dbReference type="STRING" id="195883.A0A482XQZ2"/>
<evidence type="ECO:0000313" key="5">
    <source>
        <dbReference type="EMBL" id="RZF47879.1"/>
    </source>
</evidence>
<gene>
    <name evidence="5" type="ORF">LSTR_LSTR007876</name>
</gene>